<sequence>MKQAIAALNEMISQSPSYSNASRHFIIQSGKLSETKPIRFDGYLLTEKEKEFLVDLVRKKLSKRDIPVDGEVILDYQFSLNAGLTDGSIHVYNF</sequence>
<dbReference type="AlphaFoldDB" id="A0A0D7WX98"/>
<reference evidence="1 2" key="1">
    <citation type="submission" date="2014-11" db="EMBL/GenBank/DDBJ databases">
        <title>Draft Genome Sequences of Paenibacillus polymyxa NRRL B-30509 and Paenibacillus terrae NRRL B-30644, Strains from a Poultry Environment that Produce Tridecaptin A and Paenicidins.</title>
        <authorList>
            <person name="van Belkum M.J."/>
            <person name="Lohans C.T."/>
            <person name="Vederas J.C."/>
        </authorList>
    </citation>
    <scope>NUCLEOTIDE SEQUENCE [LARGE SCALE GENOMIC DNA]</scope>
    <source>
        <strain evidence="1 2">NRRL B-30644</strain>
    </source>
</reference>
<gene>
    <name evidence="1" type="ORF">QD47_20820</name>
</gene>
<dbReference type="PATRIC" id="fig|159743.3.peg.4627"/>
<name>A0A0D7WX98_9BACL</name>
<comment type="caution">
    <text evidence="1">The sequence shown here is derived from an EMBL/GenBank/DDBJ whole genome shotgun (WGS) entry which is preliminary data.</text>
</comment>
<dbReference type="EMBL" id="JTHP01000049">
    <property type="protein sequence ID" value="KJD43785.1"/>
    <property type="molecule type" value="Genomic_DNA"/>
</dbReference>
<evidence type="ECO:0000313" key="1">
    <source>
        <dbReference type="EMBL" id="KJD43785.1"/>
    </source>
</evidence>
<proteinExistence type="predicted"/>
<organism evidence="1 2">
    <name type="scientific">Paenibacillus terrae</name>
    <dbReference type="NCBI Taxonomy" id="159743"/>
    <lineage>
        <taxon>Bacteria</taxon>
        <taxon>Bacillati</taxon>
        <taxon>Bacillota</taxon>
        <taxon>Bacilli</taxon>
        <taxon>Bacillales</taxon>
        <taxon>Paenibacillaceae</taxon>
        <taxon>Paenibacillus</taxon>
    </lineage>
</organism>
<keyword evidence="2" id="KW-1185">Reference proteome</keyword>
<accession>A0A0D7WX98</accession>
<dbReference type="OrthoDB" id="9955987at2"/>
<dbReference type="Proteomes" id="UP000032534">
    <property type="component" value="Unassembled WGS sequence"/>
</dbReference>
<evidence type="ECO:0000313" key="2">
    <source>
        <dbReference type="Proteomes" id="UP000032534"/>
    </source>
</evidence>
<dbReference type="RefSeq" id="WP_044647924.1">
    <property type="nucleotide sequence ID" value="NZ_JTHP01000049.1"/>
</dbReference>
<protein>
    <submittedName>
        <fullName evidence="1">Uncharacterized protein</fullName>
    </submittedName>
</protein>